<comment type="caution">
    <text evidence="1">The sequence shown here is derived from an EMBL/GenBank/DDBJ whole genome shotgun (WGS) entry which is preliminary data.</text>
</comment>
<dbReference type="SUPFAM" id="SSF52047">
    <property type="entry name" value="RNI-like"/>
    <property type="match status" value="1"/>
</dbReference>
<dbReference type="Gene3D" id="3.80.10.10">
    <property type="entry name" value="Ribonuclease Inhibitor"/>
    <property type="match status" value="1"/>
</dbReference>
<accession>A0ABV4QRG3</accession>
<sequence length="322" mass="35687">MIQERLSTFAGLPVHTFDGEPEGPLPAPDGVAWGIYHHVQDNGAWGAEVPENFDLFLRTVDTTRVTHLVIGYWGFDCEEFDPVERLVDAADRLPNLRALFLGDIRDWDLHLSWIKQSDVSPLFEAFPELEHFEIRGSDGLWFEPLRGSRLRTLRFEATMLPAEIVSAVADSDLPALRHLDMWIGVNQVDGCASVDDLAPILAGDRLPSLRRLGLENAALQDRIAEAVADAPVVARLESLSLARGALSDAGAEALLAGHPLGHLGELDLHHHFLSDAMAGRVREALPGVRVNLDEPQGRPEWLKPKWRRYELDLSASYIAVAE</sequence>
<dbReference type="RefSeq" id="WP_371939544.1">
    <property type="nucleotide sequence ID" value="NZ_JAXCEH010000002.1"/>
</dbReference>
<dbReference type="NCBIfam" id="NF038076">
    <property type="entry name" value="fam_STM4015"/>
    <property type="match status" value="1"/>
</dbReference>
<dbReference type="EMBL" id="JAXCEH010000002">
    <property type="protein sequence ID" value="MFA1553191.1"/>
    <property type="molecule type" value="Genomic_DNA"/>
</dbReference>
<gene>
    <name evidence="1" type="ORF">SM436_05765</name>
</gene>
<organism evidence="1 2">
    <name type="scientific">Actinomadura chokoriensis</name>
    <dbReference type="NCBI Taxonomy" id="454156"/>
    <lineage>
        <taxon>Bacteria</taxon>
        <taxon>Bacillati</taxon>
        <taxon>Actinomycetota</taxon>
        <taxon>Actinomycetes</taxon>
        <taxon>Streptosporangiales</taxon>
        <taxon>Thermomonosporaceae</taxon>
        <taxon>Actinomadura</taxon>
    </lineage>
</organism>
<dbReference type="InterPro" id="IPR047722">
    <property type="entry name" value="STM4015-like"/>
</dbReference>
<reference evidence="1 2" key="1">
    <citation type="submission" date="2023-11" db="EMBL/GenBank/DDBJ databases">
        <title>Actinomadura monticuli sp. nov., isolated from volcanic ash.</title>
        <authorList>
            <person name="Lee S.D."/>
            <person name="Yang H."/>
            <person name="Kim I.S."/>
        </authorList>
    </citation>
    <scope>NUCLEOTIDE SEQUENCE [LARGE SCALE GENOMIC DNA]</scope>
    <source>
        <strain evidence="1 2">DSM 45346</strain>
    </source>
</reference>
<name>A0ABV4QRG3_9ACTN</name>
<keyword evidence="2" id="KW-1185">Reference proteome</keyword>
<protein>
    <submittedName>
        <fullName evidence="1">STM4015 family protein</fullName>
    </submittedName>
</protein>
<dbReference type="Proteomes" id="UP001569904">
    <property type="component" value="Unassembled WGS sequence"/>
</dbReference>
<proteinExistence type="predicted"/>
<evidence type="ECO:0000313" key="1">
    <source>
        <dbReference type="EMBL" id="MFA1553191.1"/>
    </source>
</evidence>
<evidence type="ECO:0000313" key="2">
    <source>
        <dbReference type="Proteomes" id="UP001569904"/>
    </source>
</evidence>
<dbReference type="InterPro" id="IPR032675">
    <property type="entry name" value="LRR_dom_sf"/>
</dbReference>